<dbReference type="STRING" id="1802117.A3J54_01515"/>
<dbReference type="GO" id="GO:0003735">
    <property type="term" value="F:structural constituent of ribosome"/>
    <property type="evidence" value="ECO:0007669"/>
    <property type="project" value="InterPro"/>
</dbReference>
<comment type="similarity">
    <text evidence="1">Belongs to the bacterial ribosomal protein bL35 family.</text>
</comment>
<organism evidence="4 5">
    <name type="scientific">Candidatus Ryanbacteria bacterium RIFCSPHIGHO2_02_FULL_45_13b</name>
    <dbReference type="NCBI Taxonomy" id="1802117"/>
    <lineage>
        <taxon>Bacteria</taxon>
        <taxon>Candidatus Ryaniibacteriota</taxon>
    </lineage>
</organism>
<sequence>MAMAKTNKSMTKRLRITRTGKILRRQGGQDHFRAKKSRATELNKKGTVAFTNAAKEFTSRYIA</sequence>
<dbReference type="GO" id="GO:1990904">
    <property type="term" value="C:ribonucleoprotein complex"/>
    <property type="evidence" value="ECO:0007669"/>
    <property type="project" value="UniProtKB-KW"/>
</dbReference>
<name>A0A1G2GAP6_9BACT</name>
<evidence type="ECO:0000256" key="3">
    <source>
        <dbReference type="ARBA" id="ARBA00023274"/>
    </source>
</evidence>
<dbReference type="Pfam" id="PF01632">
    <property type="entry name" value="Ribosomal_L35p"/>
    <property type="match status" value="1"/>
</dbReference>
<gene>
    <name evidence="4" type="ORF">A3J54_01515</name>
</gene>
<accession>A0A1G2GAP6</accession>
<reference evidence="4 5" key="1">
    <citation type="journal article" date="2016" name="Nat. Commun.">
        <title>Thousands of microbial genomes shed light on interconnected biogeochemical processes in an aquifer system.</title>
        <authorList>
            <person name="Anantharaman K."/>
            <person name="Brown C.T."/>
            <person name="Hug L.A."/>
            <person name="Sharon I."/>
            <person name="Castelle C.J."/>
            <person name="Probst A.J."/>
            <person name="Thomas B.C."/>
            <person name="Singh A."/>
            <person name="Wilkins M.J."/>
            <person name="Karaoz U."/>
            <person name="Brodie E.L."/>
            <person name="Williams K.H."/>
            <person name="Hubbard S.S."/>
            <person name="Banfield J.F."/>
        </authorList>
    </citation>
    <scope>NUCLEOTIDE SEQUENCE [LARGE SCALE GENOMIC DNA]</scope>
</reference>
<dbReference type="InterPro" id="IPR037229">
    <property type="entry name" value="Ribosomal_bL35_sf"/>
</dbReference>
<dbReference type="SUPFAM" id="SSF143034">
    <property type="entry name" value="L35p-like"/>
    <property type="match status" value="1"/>
</dbReference>
<keyword evidence="3" id="KW-0687">Ribonucleoprotein</keyword>
<dbReference type="EMBL" id="MHNN01000003">
    <property type="protein sequence ID" value="OGZ47263.1"/>
    <property type="molecule type" value="Genomic_DNA"/>
</dbReference>
<dbReference type="GO" id="GO:0005840">
    <property type="term" value="C:ribosome"/>
    <property type="evidence" value="ECO:0007669"/>
    <property type="project" value="UniProtKB-KW"/>
</dbReference>
<dbReference type="InterPro" id="IPR021137">
    <property type="entry name" value="Ribosomal_bL35-like"/>
</dbReference>
<proteinExistence type="inferred from homology"/>
<dbReference type="Gene3D" id="4.10.410.60">
    <property type="match status" value="1"/>
</dbReference>
<protein>
    <recommendedName>
        <fullName evidence="6">50S ribosomal protein L35</fullName>
    </recommendedName>
</protein>
<dbReference type="GO" id="GO:0006412">
    <property type="term" value="P:translation"/>
    <property type="evidence" value="ECO:0007669"/>
    <property type="project" value="InterPro"/>
</dbReference>
<dbReference type="AlphaFoldDB" id="A0A1G2GAP6"/>
<comment type="caution">
    <text evidence="4">The sequence shown here is derived from an EMBL/GenBank/DDBJ whole genome shotgun (WGS) entry which is preliminary data.</text>
</comment>
<keyword evidence="2" id="KW-0689">Ribosomal protein</keyword>
<dbReference type="Proteomes" id="UP000176576">
    <property type="component" value="Unassembled WGS sequence"/>
</dbReference>
<evidence type="ECO:0008006" key="6">
    <source>
        <dbReference type="Google" id="ProtNLM"/>
    </source>
</evidence>
<evidence type="ECO:0000256" key="1">
    <source>
        <dbReference type="ARBA" id="ARBA00006598"/>
    </source>
</evidence>
<evidence type="ECO:0000256" key="2">
    <source>
        <dbReference type="ARBA" id="ARBA00022980"/>
    </source>
</evidence>
<evidence type="ECO:0000313" key="4">
    <source>
        <dbReference type="EMBL" id="OGZ47263.1"/>
    </source>
</evidence>
<evidence type="ECO:0000313" key="5">
    <source>
        <dbReference type="Proteomes" id="UP000176576"/>
    </source>
</evidence>